<feature type="domain" description="Aspartyl/Glutamyl-tRNA(Gln) amidotransferase subunit B/E catalytic" evidence="5">
    <location>
        <begin position="36"/>
        <end position="466"/>
    </location>
</feature>
<keyword evidence="4" id="KW-0648">Protein biosynthesis</keyword>
<dbReference type="GO" id="GO:0070681">
    <property type="term" value="P:glutaminyl-tRNAGln biosynthesis via transamidation"/>
    <property type="evidence" value="ECO:0007669"/>
    <property type="project" value="TreeGrafter"/>
</dbReference>
<dbReference type="InterPro" id="IPR014746">
    <property type="entry name" value="Gln_synth/guanido_kin_cat_dom"/>
</dbReference>
<evidence type="ECO:0000259" key="5">
    <source>
        <dbReference type="Pfam" id="PF02934"/>
    </source>
</evidence>
<dbReference type="SUPFAM" id="SSF55261">
    <property type="entry name" value="GAD domain-like"/>
    <property type="match status" value="1"/>
</dbReference>
<evidence type="ECO:0000256" key="3">
    <source>
        <dbReference type="ARBA" id="ARBA00022840"/>
    </source>
</evidence>
<evidence type="ECO:0000256" key="2">
    <source>
        <dbReference type="ARBA" id="ARBA00022741"/>
    </source>
</evidence>
<dbReference type="GO" id="GO:0005524">
    <property type="term" value="F:ATP binding"/>
    <property type="evidence" value="ECO:0007669"/>
    <property type="project" value="UniProtKB-KW"/>
</dbReference>
<keyword evidence="1 6" id="KW-0436">Ligase</keyword>
<dbReference type="Pfam" id="PF02934">
    <property type="entry name" value="GatB_N"/>
    <property type="match status" value="1"/>
</dbReference>
<dbReference type="GO" id="GO:0006412">
    <property type="term" value="P:translation"/>
    <property type="evidence" value="ECO:0007669"/>
    <property type="project" value="UniProtKB-KW"/>
</dbReference>
<dbReference type="Gene3D" id="3.30.1360.30">
    <property type="entry name" value="GAD-like domain"/>
    <property type="match status" value="1"/>
</dbReference>
<dbReference type="InterPro" id="IPR004115">
    <property type="entry name" value="GAD-like_sf"/>
</dbReference>
<dbReference type="InterPro" id="IPR006075">
    <property type="entry name" value="Asn/Gln-tRNA_Trfase_suB/E_cat"/>
</dbReference>
<keyword evidence="2" id="KW-0547">Nucleotide-binding</keyword>
<proteinExistence type="predicted"/>
<dbReference type="AlphaFoldDB" id="A0A3B0U630"/>
<dbReference type="EMBL" id="UOET01000025">
    <property type="protein sequence ID" value="VAW26375.1"/>
    <property type="molecule type" value="Genomic_DNA"/>
</dbReference>
<accession>A0A3B0U630</accession>
<name>A0A3B0U630_9ZZZZ</name>
<keyword evidence="6" id="KW-0808">Transferase</keyword>
<dbReference type="EC" id="6.3.5.7" evidence="6"/>
<feature type="non-terminal residue" evidence="6">
    <location>
        <position position="536"/>
    </location>
</feature>
<organism evidence="6">
    <name type="scientific">hydrothermal vent metagenome</name>
    <dbReference type="NCBI Taxonomy" id="652676"/>
    <lineage>
        <taxon>unclassified sequences</taxon>
        <taxon>metagenomes</taxon>
        <taxon>ecological metagenomes</taxon>
    </lineage>
</organism>
<dbReference type="GO" id="GO:0005737">
    <property type="term" value="C:cytoplasm"/>
    <property type="evidence" value="ECO:0007669"/>
    <property type="project" value="InterPro"/>
</dbReference>
<reference evidence="6" key="1">
    <citation type="submission" date="2018-06" db="EMBL/GenBank/DDBJ databases">
        <authorList>
            <person name="Zhirakovskaya E."/>
        </authorList>
    </citation>
    <scope>NUCLEOTIDE SEQUENCE</scope>
</reference>
<dbReference type="PANTHER" id="PTHR11659">
    <property type="entry name" value="GLUTAMYL-TRNA GLN AMIDOTRANSFERASE SUBUNIT B MITOCHONDRIAL AND PROKARYOTIC PET112-RELATED"/>
    <property type="match status" value="1"/>
</dbReference>
<dbReference type="GO" id="GO:0050567">
    <property type="term" value="F:glutaminyl-tRNA synthase (glutamine-hydrolyzing) activity"/>
    <property type="evidence" value="ECO:0007669"/>
    <property type="project" value="UniProtKB-EC"/>
</dbReference>
<dbReference type="GO" id="GO:0016740">
    <property type="term" value="F:transferase activity"/>
    <property type="evidence" value="ECO:0007669"/>
    <property type="project" value="UniProtKB-KW"/>
</dbReference>
<keyword evidence="3" id="KW-0067">ATP-binding</keyword>
<dbReference type="NCBIfam" id="TIGR00134">
    <property type="entry name" value="gatE_arch"/>
    <property type="match status" value="1"/>
</dbReference>
<sequence>MSFSPQKNYEESRKQTGYVLRREATQKTYDRLGFISGLEVHQQLLTKEKLFCHCPAGVYNDDDDFNAEIIRHMRPTLSELGEYDGTALMEFKTRKEIVYRINNENACTYEIDDTPPFPLNREALEQALEISMLCKLNIVGEVHITRKQYLDGSIPTGFQRTAILGIEGELELPHKKIRLIQLSIEEDACREISDIGHKRIYKTDRLGMPLIETVTYPDCVNPEEVMEACNYIRFLNRSTGKVRTGIGAGREDVNVSCKGGTRVEIKGVAHTKWIPELTHNEVFRQWALLRIKRILNKRTRATTWKMSYQDISGLLRISLLKEAGKVIAVKLPDFKGVLSHFIQPGRMFSDELSGRLKVIACLEQPNMIHSEELKPLFGKKDREKIIQKLQPDEKDGWLVIWGLEADMSTALETIEERCRMAFEGVPQETRKSLPDGTTIFERVLPGANRMYPDTDSIPIPLDDQDIERIGLNLPKEMIVRYKTLKSLGIPEDVYTFLFSKNIFPLMEKIIEESTVPPVYIGTFLGEKLKFALHHFG</sequence>
<evidence type="ECO:0000313" key="6">
    <source>
        <dbReference type="EMBL" id="VAW26375.1"/>
    </source>
</evidence>
<dbReference type="GO" id="GO:0004812">
    <property type="term" value="F:aminoacyl-tRNA ligase activity"/>
    <property type="evidence" value="ECO:0007669"/>
    <property type="project" value="InterPro"/>
</dbReference>
<gene>
    <name evidence="6" type="ORF">MNBD_BACTEROID07-1982</name>
</gene>
<dbReference type="InterPro" id="IPR004414">
    <property type="entry name" value="GatE"/>
</dbReference>
<dbReference type="InterPro" id="IPR017959">
    <property type="entry name" value="Asn/Gln-tRNA_amidoTrfase_suB/E"/>
</dbReference>
<dbReference type="PANTHER" id="PTHR11659:SF2">
    <property type="entry name" value="GLUTAMYL-TRNA(GLN) AMIDOTRANSFERASE SUBUNIT E"/>
    <property type="match status" value="1"/>
</dbReference>
<protein>
    <submittedName>
        <fullName evidence="6">Glutamyl-tRNA(Gln) amidotransferase transferase subunit</fullName>
        <ecNumber evidence="6">6.3.5.7</ecNumber>
    </submittedName>
</protein>
<dbReference type="SUPFAM" id="SSF55931">
    <property type="entry name" value="Glutamine synthetase/guanido kinase"/>
    <property type="match status" value="1"/>
</dbReference>
<evidence type="ECO:0000256" key="4">
    <source>
        <dbReference type="ARBA" id="ARBA00022917"/>
    </source>
</evidence>
<evidence type="ECO:0000256" key="1">
    <source>
        <dbReference type="ARBA" id="ARBA00022598"/>
    </source>
</evidence>